<dbReference type="InterPro" id="IPR016181">
    <property type="entry name" value="Acyl_CoA_acyltransferase"/>
</dbReference>
<sequence length="165" mass="18912">MSEITVRNAHLSDLPALLAIYNHVVRTSAATFDLEEQTLEQREKWFHKFTGRYPLIVAEQDGAVIGYATISMFREKQAYQQTGESSIYIHHEHHGKGLGKLLMNELIALARENDFHVLIAGITQGNDASVQLHKRLGFEWAGTFREVGYKFDQFQDVSFYQLILK</sequence>
<evidence type="ECO:0000313" key="4">
    <source>
        <dbReference type="EMBL" id="RNB85130.1"/>
    </source>
</evidence>
<keyword evidence="1 4" id="KW-0808">Transferase</keyword>
<keyword evidence="2" id="KW-0012">Acyltransferase</keyword>
<dbReference type="EMBL" id="RHHQ01000015">
    <property type="protein sequence ID" value="RNB85130.1"/>
    <property type="molecule type" value="Genomic_DNA"/>
</dbReference>
<dbReference type="InterPro" id="IPR000182">
    <property type="entry name" value="GNAT_dom"/>
</dbReference>
<evidence type="ECO:0000256" key="1">
    <source>
        <dbReference type="ARBA" id="ARBA00022679"/>
    </source>
</evidence>
<accession>A0A3M8DAG1</accession>
<dbReference type="PANTHER" id="PTHR43072:SF23">
    <property type="entry name" value="UPF0039 PROTEIN C11D3.02C"/>
    <property type="match status" value="1"/>
</dbReference>
<keyword evidence="5" id="KW-1185">Reference proteome</keyword>
<dbReference type="PANTHER" id="PTHR43072">
    <property type="entry name" value="N-ACETYLTRANSFERASE"/>
    <property type="match status" value="1"/>
</dbReference>
<dbReference type="CDD" id="cd04301">
    <property type="entry name" value="NAT_SF"/>
    <property type="match status" value="1"/>
</dbReference>
<dbReference type="Pfam" id="PF13420">
    <property type="entry name" value="Acetyltransf_4"/>
    <property type="match status" value="1"/>
</dbReference>
<dbReference type="SUPFAM" id="SSF55729">
    <property type="entry name" value="Acyl-CoA N-acyltransferases (Nat)"/>
    <property type="match status" value="1"/>
</dbReference>
<evidence type="ECO:0000259" key="3">
    <source>
        <dbReference type="PROSITE" id="PS51186"/>
    </source>
</evidence>
<dbReference type="AlphaFoldDB" id="A0A3M8DAG1"/>
<name>A0A3M8DAG1_9BACL</name>
<gene>
    <name evidence="4" type="ORF">EDM56_19675</name>
</gene>
<organism evidence="4 5">
    <name type="scientific">Brevibacillus fluminis</name>
    <dbReference type="NCBI Taxonomy" id="511487"/>
    <lineage>
        <taxon>Bacteria</taxon>
        <taxon>Bacillati</taxon>
        <taxon>Bacillota</taxon>
        <taxon>Bacilli</taxon>
        <taxon>Bacillales</taxon>
        <taxon>Paenibacillaceae</taxon>
        <taxon>Brevibacillus</taxon>
    </lineage>
</organism>
<dbReference type="RefSeq" id="WP_122919615.1">
    <property type="nucleotide sequence ID" value="NZ_RHHQ01000015.1"/>
</dbReference>
<comment type="caution">
    <text evidence="4">The sequence shown here is derived from an EMBL/GenBank/DDBJ whole genome shotgun (WGS) entry which is preliminary data.</text>
</comment>
<evidence type="ECO:0000313" key="5">
    <source>
        <dbReference type="Proteomes" id="UP000271031"/>
    </source>
</evidence>
<evidence type="ECO:0000256" key="2">
    <source>
        <dbReference type="ARBA" id="ARBA00023315"/>
    </source>
</evidence>
<protein>
    <submittedName>
        <fullName evidence="4">N-acetyltransferase</fullName>
    </submittedName>
</protein>
<dbReference type="GO" id="GO:0016747">
    <property type="term" value="F:acyltransferase activity, transferring groups other than amino-acyl groups"/>
    <property type="evidence" value="ECO:0007669"/>
    <property type="project" value="InterPro"/>
</dbReference>
<feature type="domain" description="N-acetyltransferase" evidence="3">
    <location>
        <begin position="4"/>
        <end position="165"/>
    </location>
</feature>
<reference evidence="4 5" key="1">
    <citation type="submission" date="2018-10" db="EMBL/GenBank/DDBJ databases">
        <title>Phylogenomics of Brevibacillus.</title>
        <authorList>
            <person name="Dunlap C."/>
        </authorList>
    </citation>
    <scope>NUCLEOTIDE SEQUENCE [LARGE SCALE GENOMIC DNA]</scope>
    <source>
        <strain evidence="4 5">JCM 15716</strain>
    </source>
</reference>
<dbReference type="OrthoDB" id="9798006at2"/>
<proteinExistence type="predicted"/>
<dbReference type="Proteomes" id="UP000271031">
    <property type="component" value="Unassembled WGS sequence"/>
</dbReference>
<dbReference type="Gene3D" id="3.40.630.30">
    <property type="match status" value="1"/>
</dbReference>
<dbReference type="PROSITE" id="PS51186">
    <property type="entry name" value="GNAT"/>
    <property type="match status" value="1"/>
</dbReference>